<dbReference type="Proteomes" id="UP000693981">
    <property type="component" value="Unassembled WGS sequence"/>
</dbReference>
<feature type="compositionally biased region" description="Basic and acidic residues" evidence="1">
    <location>
        <begin position="336"/>
        <end position="348"/>
    </location>
</feature>
<organism evidence="3 4">
    <name type="scientific">Phytophthora boehmeriae</name>
    <dbReference type="NCBI Taxonomy" id="109152"/>
    <lineage>
        <taxon>Eukaryota</taxon>
        <taxon>Sar</taxon>
        <taxon>Stramenopiles</taxon>
        <taxon>Oomycota</taxon>
        <taxon>Peronosporomycetes</taxon>
        <taxon>Peronosporales</taxon>
        <taxon>Peronosporaceae</taxon>
        <taxon>Phytophthora</taxon>
    </lineage>
</organism>
<gene>
    <name evidence="3" type="ORF">PHYBOEH_006719</name>
</gene>
<dbReference type="AlphaFoldDB" id="A0A8T1X9T6"/>
<feature type="compositionally biased region" description="Low complexity" evidence="1">
    <location>
        <begin position="617"/>
        <end position="627"/>
    </location>
</feature>
<feature type="domain" description="Myb-like" evidence="2">
    <location>
        <begin position="422"/>
        <end position="471"/>
    </location>
</feature>
<dbReference type="GO" id="GO:0000775">
    <property type="term" value="C:chromosome, centromeric region"/>
    <property type="evidence" value="ECO:0007669"/>
    <property type="project" value="TreeGrafter"/>
</dbReference>
<comment type="caution">
    <text evidence="3">The sequence shown here is derived from an EMBL/GenBank/DDBJ whole genome shotgun (WGS) entry which is preliminary data.</text>
</comment>
<feature type="region of interest" description="Disordered" evidence="1">
    <location>
        <begin position="44"/>
        <end position="74"/>
    </location>
</feature>
<name>A0A8T1X9T6_9STRA</name>
<feature type="region of interest" description="Disordered" evidence="1">
    <location>
        <begin position="336"/>
        <end position="433"/>
    </location>
</feature>
<keyword evidence="4" id="KW-1185">Reference proteome</keyword>
<feature type="region of interest" description="Disordered" evidence="1">
    <location>
        <begin position="149"/>
        <end position="168"/>
    </location>
</feature>
<sequence length="686" mass="75941">MPTSSRSPSTRSNDAVLKVRSRTRYSSVLESALVGLGRADAVVQSTRKPRKKRHFPALDAENSPISSFPEATRSSKRLSLIADEDKDPFAQLKLRRTHRNSSKKRKKVPEGGNEECLSPAVTRSASKFKRRTAGVLEMVTRTPMTRSMLKKKWKRSSPEFLDDASAVEPEGEEEIVIQKRLFQSPEPKKKERKWKVAAEKSEEREKKRKKGTEPGKDKKAATKKSQDSTRVYRKAVVLYQWFVEWPPVMASGSSGDDGKLQLVMTGETETGSVRFVVGKREGPTRFTSVDGKYVSLVGHLDEGSARSVGMPRAAVELLKSGIPSYFQKSLLPFAQKAERPAKHSKPESKATSVKKQSKLGSKRLTPARRSEQAGPALATPPSKIKGGAKFSTSEKTTQEQDRARSSKGAKGKGKKPLPKDSEPDEEEDVWTSEQLDALSDAKLKIPTTESNFWIQVAQFVPGKSAKDCQKKTFAQFRSPPTNRKPVKKAAKQITEKVISTKIARAGSNKFKKQVREFVEEYEKKHVDDLFDTTPSKEGLPELPEFDALKSPVLSTPSRSINEDDSDMDDDAPGLLKKLTARKRDDIDSYVLGINRQHVAGGGEMKGGKVRRVTSMVSPASTAKSKAMSTKKKAVQLVEECGSHFLKGVVSPGGTTHVRVEKDGSSSESEDKDDYHSSDEEEDCDIF</sequence>
<feature type="region of interest" description="Disordered" evidence="1">
    <location>
        <begin position="89"/>
        <end position="126"/>
    </location>
</feature>
<feature type="region of interest" description="Disordered" evidence="1">
    <location>
        <begin position="532"/>
        <end position="572"/>
    </location>
</feature>
<dbReference type="InterPro" id="IPR039110">
    <property type="entry name" value="KNL2-like"/>
</dbReference>
<feature type="region of interest" description="Disordered" evidence="1">
    <location>
        <begin position="645"/>
        <end position="686"/>
    </location>
</feature>
<dbReference type="PANTHER" id="PTHR16124">
    <property type="entry name" value="MIS18-BINDING PROTEIN 1"/>
    <property type="match status" value="1"/>
</dbReference>
<dbReference type="EMBL" id="JAGDFL010000036">
    <property type="protein sequence ID" value="KAG7400180.1"/>
    <property type="molecule type" value="Genomic_DNA"/>
</dbReference>
<dbReference type="PROSITE" id="PS50090">
    <property type="entry name" value="MYB_LIKE"/>
    <property type="match status" value="1"/>
</dbReference>
<evidence type="ECO:0000256" key="1">
    <source>
        <dbReference type="SAM" id="MobiDB-lite"/>
    </source>
</evidence>
<feature type="compositionally biased region" description="Basic residues" evidence="1">
    <location>
        <begin position="405"/>
        <end position="416"/>
    </location>
</feature>
<dbReference type="OrthoDB" id="118550at2759"/>
<evidence type="ECO:0000313" key="4">
    <source>
        <dbReference type="Proteomes" id="UP000693981"/>
    </source>
</evidence>
<feature type="compositionally biased region" description="Acidic residues" evidence="1">
    <location>
        <begin position="562"/>
        <end position="571"/>
    </location>
</feature>
<reference evidence="3" key="1">
    <citation type="submission" date="2021-02" db="EMBL/GenBank/DDBJ databases">
        <authorList>
            <person name="Palmer J.M."/>
        </authorList>
    </citation>
    <scope>NUCLEOTIDE SEQUENCE</scope>
    <source>
        <strain evidence="3">SCRP23</strain>
    </source>
</reference>
<dbReference type="InterPro" id="IPR001005">
    <property type="entry name" value="SANT/Myb"/>
</dbReference>
<evidence type="ECO:0000259" key="2">
    <source>
        <dbReference type="PROSITE" id="PS50090"/>
    </source>
</evidence>
<feature type="region of interest" description="Disordered" evidence="1">
    <location>
        <begin position="187"/>
        <end position="226"/>
    </location>
</feature>
<dbReference type="PANTHER" id="PTHR16124:SF3">
    <property type="entry name" value="MIS18-BINDING PROTEIN 1"/>
    <property type="match status" value="1"/>
</dbReference>
<feature type="region of interest" description="Disordered" evidence="1">
    <location>
        <begin position="600"/>
        <end position="629"/>
    </location>
</feature>
<proteinExistence type="predicted"/>
<evidence type="ECO:0000313" key="3">
    <source>
        <dbReference type="EMBL" id="KAG7400180.1"/>
    </source>
</evidence>
<accession>A0A8T1X9T6</accession>
<protein>
    <recommendedName>
        <fullName evidence="2">Myb-like domain-containing protein</fullName>
    </recommendedName>
</protein>
<feature type="compositionally biased region" description="Basic residues" evidence="1">
    <location>
        <begin position="93"/>
        <end position="107"/>
    </location>
</feature>